<accession>A0A365U4S8</accession>
<evidence type="ECO:0000256" key="2">
    <source>
        <dbReference type="SAM" id="SignalP"/>
    </source>
</evidence>
<keyword evidence="1" id="KW-0175">Coiled coil</keyword>
<reference evidence="3 4" key="1">
    <citation type="submission" date="2018-07" db="EMBL/GenBank/DDBJ databases">
        <title>Rhodosalinus sp. strain E84T genomic sequence and assembly.</title>
        <authorList>
            <person name="Liu Z.-W."/>
            <person name="Lu D.-C."/>
        </authorList>
    </citation>
    <scope>NUCLEOTIDE SEQUENCE [LARGE SCALE GENOMIC DNA]</scope>
    <source>
        <strain evidence="3 4">E84</strain>
    </source>
</reference>
<dbReference type="AlphaFoldDB" id="A0A365U4S8"/>
<evidence type="ECO:0000313" key="4">
    <source>
        <dbReference type="Proteomes" id="UP000253370"/>
    </source>
</evidence>
<sequence>MKRTAASLALAGALVAPGPATAQEDGLPGVRYGQVAGHVGGGAEAYDAIGGVRGVELLELGDLEGRSEENAQELEQTLAEFETETAEMRQAIGGDRAIGKALEAAGYTVGDVVAVITHDGGRVQLVIDDGRG</sequence>
<feature type="signal peptide" evidence="2">
    <location>
        <begin position="1"/>
        <end position="22"/>
    </location>
</feature>
<evidence type="ECO:0000256" key="1">
    <source>
        <dbReference type="SAM" id="Coils"/>
    </source>
</evidence>
<evidence type="ECO:0000313" key="3">
    <source>
        <dbReference type="EMBL" id="RBI83248.1"/>
    </source>
</evidence>
<dbReference type="Proteomes" id="UP000253370">
    <property type="component" value="Unassembled WGS sequence"/>
</dbReference>
<gene>
    <name evidence="3" type="ORF">DRV85_16745</name>
</gene>
<dbReference type="EMBL" id="QNTQ01000020">
    <property type="protein sequence ID" value="RBI83248.1"/>
    <property type="molecule type" value="Genomic_DNA"/>
</dbReference>
<keyword evidence="2" id="KW-0732">Signal</keyword>
<keyword evidence="4" id="KW-1185">Reference proteome</keyword>
<name>A0A365U4S8_9RHOB</name>
<organism evidence="3 4">
    <name type="scientific">Rhodosalinus halophilus</name>
    <dbReference type="NCBI Taxonomy" id="2259333"/>
    <lineage>
        <taxon>Bacteria</taxon>
        <taxon>Pseudomonadati</taxon>
        <taxon>Pseudomonadota</taxon>
        <taxon>Alphaproteobacteria</taxon>
        <taxon>Rhodobacterales</taxon>
        <taxon>Paracoccaceae</taxon>
        <taxon>Rhodosalinus</taxon>
    </lineage>
</organism>
<protein>
    <submittedName>
        <fullName evidence="3">Uncharacterized protein</fullName>
    </submittedName>
</protein>
<feature type="coiled-coil region" evidence="1">
    <location>
        <begin position="64"/>
        <end position="91"/>
    </location>
</feature>
<feature type="chain" id="PRO_5016735573" evidence="2">
    <location>
        <begin position="23"/>
        <end position="132"/>
    </location>
</feature>
<comment type="caution">
    <text evidence="3">The sequence shown here is derived from an EMBL/GenBank/DDBJ whole genome shotgun (WGS) entry which is preliminary data.</text>
</comment>
<dbReference type="RefSeq" id="WP_113290624.1">
    <property type="nucleotide sequence ID" value="NZ_QNTQ01000020.1"/>
</dbReference>
<proteinExistence type="predicted"/>